<keyword evidence="10" id="KW-1185">Reference proteome</keyword>
<protein>
    <submittedName>
        <fullName evidence="9">Nodulation protein NfeD</fullName>
    </submittedName>
</protein>
<feature type="domain" description="NfeD-like C-terminal" evidence="6">
    <location>
        <begin position="397"/>
        <end position="451"/>
    </location>
</feature>
<feature type="domain" description="NfeD1b N-terminal" evidence="8">
    <location>
        <begin position="52"/>
        <end position="231"/>
    </location>
</feature>
<evidence type="ECO:0000313" key="9">
    <source>
        <dbReference type="EMBL" id="WRP13520.1"/>
    </source>
</evidence>
<dbReference type="InterPro" id="IPR029045">
    <property type="entry name" value="ClpP/crotonase-like_dom_sf"/>
</dbReference>
<keyword evidence="3 5" id="KW-1133">Transmembrane helix</keyword>
<dbReference type="InterPro" id="IPR052165">
    <property type="entry name" value="Membrane_assoc_protease"/>
</dbReference>
<evidence type="ECO:0000259" key="6">
    <source>
        <dbReference type="Pfam" id="PF01957"/>
    </source>
</evidence>
<evidence type="ECO:0000259" key="8">
    <source>
        <dbReference type="Pfam" id="PF25145"/>
    </source>
</evidence>
<feature type="transmembrane region" description="Helical" evidence="5">
    <location>
        <begin position="320"/>
        <end position="340"/>
    </location>
</feature>
<dbReference type="SUPFAM" id="SSF141322">
    <property type="entry name" value="NfeD domain-like"/>
    <property type="match status" value="1"/>
</dbReference>
<dbReference type="Gene3D" id="3.90.226.10">
    <property type="entry name" value="2-enoyl-CoA Hydratase, Chain A, domain 1"/>
    <property type="match status" value="1"/>
</dbReference>
<evidence type="ECO:0000256" key="4">
    <source>
        <dbReference type="ARBA" id="ARBA00023136"/>
    </source>
</evidence>
<keyword evidence="4 5" id="KW-0472">Membrane</keyword>
<feature type="transmembrane region" description="Helical" evidence="5">
    <location>
        <begin position="295"/>
        <end position="313"/>
    </location>
</feature>
<dbReference type="EMBL" id="CP141614">
    <property type="protein sequence ID" value="WRP13520.1"/>
    <property type="molecule type" value="Genomic_DNA"/>
</dbReference>
<dbReference type="RefSeq" id="WP_324667765.1">
    <property type="nucleotide sequence ID" value="NZ_CP141614.1"/>
</dbReference>
<dbReference type="InterPro" id="IPR002810">
    <property type="entry name" value="NfeD-like_C"/>
</dbReference>
<keyword evidence="2 5" id="KW-0812">Transmembrane</keyword>
<feature type="transmembrane region" description="Helical" evidence="5">
    <location>
        <begin position="346"/>
        <end position="368"/>
    </location>
</feature>
<sequence length="455" mass="47518">MSDRSGGARVRPRHIRWTRWVAVAMLVAGLPGGLGATRAREPLTPPPGTTPTVFVVPIRGVIELGLAAFVERAVAEARQAGATAVMVDLDTPGGRVDAGEAIRDALLEAGLPTIAFVSRRAQSAGALVALACDYLIMAPGSSIGAAEPIPAEEKIVSALRAEFEATAQARGRDGRLAAAMVDKSIEIPGVVEAGKILTLPASQAVQLGFADALAQDRAAAAAAAGLAGARLVERFPNWAERVARFLTEPTVSSLLLTVGFLGLLYELASAGWGVAGSVGLASLALFFGARLLTGLAGWEVVILFLVGVALLVLELVAVPGFGIAGIPGLVAVFASLYLSFRDVRSAIYVIGGSVAMTALVGALTFRYFKVSRTGQRIVLRERQAPEQGYTAPSDLQRWVGRTGRALTPLRPGGAIEVDGERLDASTEGEFLEPGTPVRVVRAEGLRIVVRRLQEP</sequence>
<dbReference type="InterPro" id="IPR012340">
    <property type="entry name" value="NA-bd_OB-fold"/>
</dbReference>
<reference evidence="10" key="1">
    <citation type="submission" date="2023-12" db="EMBL/GenBank/DDBJ databases">
        <title>Novel isolates from deep terrestrial aquifers shed light on the physiology and ecology of the class Limnochordia.</title>
        <authorList>
            <person name="Karnachuk O.V."/>
            <person name="Lukina A.P."/>
            <person name="Avakyan M.R."/>
            <person name="Kadnikov V."/>
            <person name="Begmatov S."/>
            <person name="Beletsky A.V."/>
            <person name="Mardanov A.V."/>
            <person name="Ravin N.V."/>
        </authorList>
    </citation>
    <scope>NUCLEOTIDE SEQUENCE [LARGE SCALE GENOMIC DNA]</scope>
    <source>
        <strain evidence="10">LN</strain>
    </source>
</reference>
<feature type="domain" description="NfeD integral membrane" evidence="7">
    <location>
        <begin position="250"/>
        <end position="364"/>
    </location>
</feature>
<dbReference type="PANTHER" id="PTHR33507:SF3">
    <property type="entry name" value="INNER MEMBRANE PROTEIN YBBJ"/>
    <property type="match status" value="1"/>
</dbReference>
<dbReference type="Pfam" id="PF01957">
    <property type="entry name" value="NfeD"/>
    <property type="match status" value="1"/>
</dbReference>
<evidence type="ECO:0000259" key="7">
    <source>
        <dbReference type="Pfam" id="PF24961"/>
    </source>
</evidence>
<dbReference type="InterPro" id="IPR056739">
    <property type="entry name" value="NfeD_membrane"/>
</dbReference>
<comment type="subcellular location">
    <subcellularLocation>
        <location evidence="1">Membrane</location>
        <topology evidence="1">Multi-pass membrane protein</topology>
    </subcellularLocation>
</comment>
<evidence type="ECO:0000313" key="10">
    <source>
        <dbReference type="Proteomes" id="UP001333102"/>
    </source>
</evidence>
<proteinExistence type="predicted"/>
<dbReference type="Gene3D" id="2.40.50.140">
    <property type="entry name" value="Nucleic acid-binding proteins"/>
    <property type="match status" value="1"/>
</dbReference>
<dbReference type="Pfam" id="PF25145">
    <property type="entry name" value="NfeD1b_N"/>
    <property type="match status" value="1"/>
</dbReference>
<organism evidence="9 10">
    <name type="scientific">Geochorda subterranea</name>
    <dbReference type="NCBI Taxonomy" id="3109564"/>
    <lineage>
        <taxon>Bacteria</taxon>
        <taxon>Bacillati</taxon>
        <taxon>Bacillota</taxon>
        <taxon>Limnochordia</taxon>
        <taxon>Limnochordales</taxon>
        <taxon>Geochordaceae</taxon>
        <taxon>Geochorda</taxon>
    </lineage>
</organism>
<evidence type="ECO:0000256" key="5">
    <source>
        <dbReference type="SAM" id="Phobius"/>
    </source>
</evidence>
<dbReference type="PANTHER" id="PTHR33507">
    <property type="entry name" value="INNER MEMBRANE PROTEIN YBBJ"/>
    <property type="match status" value="1"/>
</dbReference>
<name>A0ABZ1BLW0_9FIRM</name>
<dbReference type="SUPFAM" id="SSF52096">
    <property type="entry name" value="ClpP/crotonase"/>
    <property type="match status" value="1"/>
</dbReference>
<feature type="transmembrane region" description="Helical" evidence="5">
    <location>
        <begin position="272"/>
        <end position="289"/>
    </location>
</feature>
<evidence type="ECO:0000256" key="3">
    <source>
        <dbReference type="ARBA" id="ARBA00022989"/>
    </source>
</evidence>
<dbReference type="InterPro" id="IPR056738">
    <property type="entry name" value="NfeD1b_N"/>
</dbReference>
<gene>
    <name evidence="9" type="ORF">VLY81_08650</name>
</gene>
<dbReference type="Proteomes" id="UP001333102">
    <property type="component" value="Chromosome"/>
</dbReference>
<evidence type="ECO:0000256" key="1">
    <source>
        <dbReference type="ARBA" id="ARBA00004141"/>
    </source>
</evidence>
<accession>A0ABZ1BLW0</accession>
<evidence type="ECO:0000256" key="2">
    <source>
        <dbReference type="ARBA" id="ARBA00022692"/>
    </source>
</evidence>
<dbReference type="CDD" id="cd07021">
    <property type="entry name" value="Clp_protease_NfeD_like"/>
    <property type="match status" value="1"/>
</dbReference>
<dbReference type="Pfam" id="PF24961">
    <property type="entry name" value="NfeD_membrane"/>
    <property type="match status" value="1"/>
</dbReference>